<organism evidence="2 3">
    <name type="scientific">[Eubacterium] siraeum DSM 15702</name>
    <dbReference type="NCBI Taxonomy" id="428128"/>
    <lineage>
        <taxon>Bacteria</taxon>
        <taxon>Bacillati</taxon>
        <taxon>Bacillota</taxon>
        <taxon>Clostridia</taxon>
        <taxon>Eubacteriales</taxon>
        <taxon>Oscillospiraceae</taxon>
        <taxon>Oscillospiraceae incertae sedis</taxon>
    </lineage>
</organism>
<evidence type="ECO:0000313" key="2">
    <source>
        <dbReference type="EMBL" id="EDS00576.1"/>
    </source>
</evidence>
<feature type="transmembrane region" description="Helical" evidence="1">
    <location>
        <begin position="12"/>
        <end position="32"/>
    </location>
</feature>
<gene>
    <name evidence="2" type="ORF">EUBSIR_01496</name>
</gene>
<evidence type="ECO:0000256" key="1">
    <source>
        <dbReference type="SAM" id="Phobius"/>
    </source>
</evidence>
<protein>
    <submittedName>
        <fullName evidence="2">Uncharacterized protein</fullName>
    </submittedName>
</protein>
<sequence>MGELICPINRNLWEVRLICQIMAVAVSIVILVDLKQSKIVRDATCIRDSHFGALVRFMHVLQAKFYLIVESVVISLVKN</sequence>
<dbReference type="Proteomes" id="UP000005326">
    <property type="component" value="Unassembled WGS sequence"/>
</dbReference>
<keyword evidence="3" id="KW-1185">Reference proteome</keyword>
<evidence type="ECO:0000313" key="3">
    <source>
        <dbReference type="Proteomes" id="UP000005326"/>
    </source>
</evidence>
<keyword evidence="1" id="KW-0472">Membrane</keyword>
<keyword evidence="1" id="KW-0812">Transmembrane</keyword>
<comment type="caution">
    <text evidence="2">The sequence shown here is derived from an EMBL/GenBank/DDBJ whole genome shotgun (WGS) entry which is preliminary data.</text>
</comment>
<accession>B0MNT9</accession>
<reference evidence="2" key="1">
    <citation type="submission" date="2007-10" db="EMBL/GenBank/DDBJ databases">
        <authorList>
            <person name="Fulton L."/>
            <person name="Clifton S."/>
            <person name="Fulton B."/>
            <person name="Xu J."/>
            <person name="Minx P."/>
            <person name="Pepin K.H."/>
            <person name="Johnson M."/>
            <person name="Thiruvilangam P."/>
            <person name="Bhonagiri V."/>
            <person name="Nash W.E."/>
            <person name="Mardis E.R."/>
            <person name="Wilson R.K."/>
        </authorList>
    </citation>
    <scope>NUCLEOTIDE SEQUENCE [LARGE SCALE GENOMIC DNA]</scope>
    <source>
        <strain evidence="2">DSM 15702</strain>
    </source>
</reference>
<keyword evidence="1" id="KW-1133">Transmembrane helix</keyword>
<reference evidence="2" key="2">
    <citation type="submission" date="2014-06" db="EMBL/GenBank/DDBJ databases">
        <title>Draft genome sequence of Eubacterium siraeum (DSM 15702).</title>
        <authorList>
            <person name="Sudarsanam P."/>
            <person name="Ley R."/>
            <person name="Guruge J."/>
            <person name="Turnbaugh P.J."/>
            <person name="Mahowald M."/>
            <person name="Liep D."/>
            <person name="Gordon J."/>
        </authorList>
    </citation>
    <scope>NUCLEOTIDE SEQUENCE</scope>
    <source>
        <strain evidence="2">DSM 15702</strain>
    </source>
</reference>
<name>B0MNT9_9FIRM</name>
<proteinExistence type="predicted"/>
<dbReference type="EMBL" id="ABCA03000047">
    <property type="protein sequence ID" value="EDS00576.1"/>
    <property type="molecule type" value="Genomic_DNA"/>
</dbReference>
<dbReference type="AlphaFoldDB" id="B0MNT9"/>